<accession>A0A835CGR7</accession>
<dbReference type="EMBL" id="JAAIUW010000003">
    <property type="protein sequence ID" value="KAF7839730.1"/>
    <property type="molecule type" value="Genomic_DNA"/>
</dbReference>
<organism evidence="2 3">
    <name type="scientific">Senna tora</name>
    <dbReference type="NCBI Taxonomy" id="362788"/>
    <lineage>
        <taxon>Eukaryota</taxon>
        <taxon>Viridiplantae</taxon>
        <taxon>Streptophyta</taxon>
        <taxon>Embryophyta</taxon>
        <taxon>Tracheophyta</taxon>
        <taxon>Spermatophyta</taxon>
        <taxon>Magnoliopsida</taxon>
        <taxon>eudicotyledons</taxon>
        <taxon>Gunneridae</taxon>
        <taxon>Pentapetalae</taxon>
        <taxon>rosids</taxon>
        <taxon>fabids</taxon>
        <taxon>Fabales</taxon>
        <taxon>Fabaceae</taxon>
        <taxon>Caesalpinioideae</taxon>
        <taxon>Cassia clade</taxon>
        <taxon>Senna</taxon>
    </lineage>
</organism>
<comment type="caution">
    <text evidence="2">The sequence shown here is derived from an EMBL/GenBank/DDBJ whole genome shotgun (WGS) entry which is preliminary data.</text>
</comment>
<feature type="region of interest" description="Disordered" evidence="1">
    <location>
        <begin position="1"/>
        <end position="42"/>
    </location>
</feature>
<sequence length="42" mass="4736">MRTHGDSFGGAKTLRQQKISHEVAAKGGNKVRREIEDKGKQW</sequence>
<name>A0A835CGR7_9FABA</name>
<proteinExistence type="predicted"/>
<gene>
    <name evidence="2" type="ORF">G2W53_008212</name>
</gene>
<keyword evidence="3" id="KW-1185">Reference proteome</keyword>
<protein>
    <submittedName>
        <fullName evidence="2">Uncharacterized protein</fullName>
    </submittedName>
</protein>
<evidence type="ECO:0000313" key="2">
    <source>
        <dbReference type="EMBL" id="KAF7839730.1"/>
    </source>
</evidence>
<evidence type="ECO:0000313" key="3">
    <source>
        <dbReference type="Proteomes" id="UP000634136"/>
    </source>
</evidence>
<evidence type="ECO:0000256" key="1">
    <source>
        <dbReference type="SAM" id="MobiDB-lite"/>
    </source>
</evidence>
<dbReference type="Proteomes" id="UP000634136">
    <property type="component" value="Unassembled WGS sequence"/>
</dbReference>
<feature type="compositionally biased region" description="Basic and acidic residues" evidence="1">
    <location>
        <begin position="31"/>
        <end position="42"/>
    </location>
</feature>
<dbReference type="AlphaFoldDB" id="A0A835CGR7"/>
<reference evidence="2" key="1">
    <citation type="submission" date="2020-09" db="EMBL/GenBank/DDBJ databases">
        <title>Genome-Enabled Discovery of Anthraquinone Biosynthesis in Senna tora.</title>
        <authorList>
            <person name="Kang S.-H."/>
            <person name="Pandey R.P."/>
            <person name="Lee C.-M."/>
            <person name="Sim J.-S."/>
            <person name="Jeong J.-T."/>
            <person name="Choi B.-S."/>
            <person name="Jung M."/>
            <person name="Ginzburg D."/>
            <person name="Zhao K."/>
            <person name="Won S.Y."/>
            <person name="Oh T.-J."/>
            <person name="Yu Y."/>
            <person name="Kim N.-H."/>
            <person name="Lee O.R."/>
            <person name="Lee T.-H."/>
            <person name="Bashyal P."/>
            <person name="Kim T.-S."/>
            <person name="Lee W.-H."/>
            <person name="Kawkins C."/>
            <person name="Kim C.-K."/>
            <person name="Kim J.S."/>
            <person name="Ahn B.O."/>
            <person name="Rhee S.Y."/>
            <person name="Sohng J.K."/>
        </authorList>
    </citation>
    <scope>NUCLEOTIDE SEQUENCE</scope>
    <source>
        <tissue evidence="2">Leaf</tissue>
    </source>
</reference>